<evidence type="ECO:0000313" key="11">
    <source>
        <dbReference type="Proteomes" id="UP000037109"/>
    </source>
</evidence>
<feature type="domain" description="Spore germination GerAC-like C-terminal" evidence="8">
    <location>
        <begin position="223"/>
        <end position="388"/>
    </location>
</feature>
<protein>
    <submittedName>
        <fullName evidence="10">Spore gernimation protein GerC</fullName>
    </submittedName>
</protein>
<dbReference type="RefSeq" id="WP_053435413.1">
    <property type="nucleotide sequence ID" value="NZ_LGUF01000007.1"/>
</dbReference>
<accession>A0A0M0GDQ8</accession>
<evidence type="ECO:0000259" key="8">
    <source>
        <dbReference type="Pfam" id="PF05504"/>
    </source>
</evidence>
<evidence type="ECO:0000256" key="4">
    <source>
        <dbReference type="ARBA" id="ARBA00022729"/>
    </source>
</evidence>
<dbReference type="PROSITE" id="PS51257">
    <property type="entry name" value="PROKAR_LIPOPROTEIN"/>
    <property type="match status" value="1"/>
</dbReference>
<dbReference type="Gene3D" id="3.30.300.210">
    <property type="entry name" value="Nutrient germinant receptor protein C, domain 3"/>
    <property type="match status" value="1"/>
</dbReference>
<dbReference type="InterPro" id="IPR057336">
    <property type="entry name" value="GerAC_N"/>
</dbReference>
<keyword evidence="4" id="KW-0732">Signal</keyword>
<reference evidence="11" key="1">
    <citation type="submission" date="2015-07" db="EMBL/GenBank/DDBJ databases">
        <title>Fjat-10036 dsm4.</title>
        <authorList>
            <person name="Liu B."/>
            <person name="Wang J."/>
            <person name="Zhu Y."/>
            <person name="Liu G."/>
            <person name="Chen Q."/>
            <person name="Chen Z."/>
            <person name="Lan J."/>
            <person name="Che J."/>
            <person name="Ge C."/>
            <person name="Shi H."/>
            <person name="Pan Z."/>
            <person name="Liu X."/>
        </authorList>
    </citation>
    <scope>NUCLEOTIDE SEQUENCE [LARGE SCALE GENOMIC DNA]</scope>
    <source>
        <strain evidence="11">DSM 4</strain>
    </source>
</reference>
<comment type="subcellular location">
    <subcellularLocation>
        <location evidence="1">Membrane</location>
        <topology evidence="1">Lipid-anchor</topology>
    </subcellularLocation>
</comment>
<sequence length="401" mass="44684">MKRKIAILAIVISMAVLLSGCWNRKELDELGIVLGLGIDKVDDEYLVTLQVVSPGDVASKTSSGQRTPFVVYQEKGENLFEAIRRVTTISPRKMYLAHLRIVIIGEELAREGISEALDFLSRDHQLRSDYFIAVSKETRAEHVLKILTSLENIPANKLYSSLETSEKAWAPTFTVTLDDLIADLVSDGINAKLTGVIIQGDIQRGEHLENVQQTKDRTELKYEGIGVFKGDKLAGWLDEDESKGLTYSLGEVESTIVKVKCRDQGKAGIEIVRSNGEIKAQVNNEIPKGTITVQAEGNVGEVECRSLDLTKANTLTQLEKKVEEDIKTKIEKTVSAAKEKYESDLFGFGEALHRSHPDYWKKAKKEWAHRFAEMPVEVKVNVTIRGVGTIVDSPLNKMKDE</sequence>
<evidence type="ECO:0000313" key="10">
    <source>
        <dbReference type="EMBL" id="KON88045.1"/>
    </source>
</evidence>
<comment type="caution">
    <text evidence="10">The sequence shown here is derived from an EMBL/GenBank/DDBJ whole genome shotgun (WGS) entry which is preliminary data.</text>
</comment>
<dbReference type="Pfam" id="PF25198">
    <property type="entry name" value="Spore_GerAC_N"/>
    <property type="match status" value="1"/>
</dbReference>
<dbReference type="EMBL" id="LGUF01000007">
    <property type="protein sequence ID" value="KON88045.1"/>
    <property type="molecule type" value="Genomic_DNA"/>
</dbReference>
<evidence type="ECO:0000256" key="5">
    <source>
        <dbReference type="ARBA" id="ARBA00023136"/>
    </source>
</evidence>
<evidence type="ECO:0000256" key="2">
    <source>
        <dbReference type="ARBA" id="ARBA00007886"/>
    </source>
</evidence>
<dbReference type="Gene3D" id="6.20.190.10">
    <property type="entry name" value="Nutrient germinant receptor protein C, domain 1"/>
    <property type="match status" value="1"/>
</dbReference>
<evidence type="ECO:0000256" key="3">
    <source>
        <dbReference type="ARBA" id="ARBA00022544"/>
    </source>
</evidence>
<feature type="domain" description="Spore germination protein N-terminal" evidence="9">
    <location>
        <begin position="23"/>
        <end position="191"/>
    </location>
</feature>
<dbReference type="OrthoDB" id="9816067at2"/>
<gene>
    <name evidence="10" type="ORF">AF332_15305</name>
</gene>
<keyword evidence="6" id="KW-0564">Palmitate</keyword>
<dbReference type="InterPro" id="IPR046953">
    <property type="entry name" value="Spore_GerAC-like_C"/>
</dbReference>
<organism evidence="10 11">
    <name type="scientific">Sporosarcina globispora</name>
    <name type="common">Bacillus globisporus</name>
    <dbReference type="NCBI Taxonomy" id="1459"/>
    <lineage>
        <taxon>Bacteria</taxon>
        <taxon>Bacillati</taxon>
        <taxon>Bacillota</taxon>
        <taxon>Bacilli</taxon>
        <taxon>Bacillales</taxon>
        <taxon>Caryophanaceae</taxon>
        <taxon>Sporosarcina</taxon>
    </lineage>
</organism>
<dbReference type="InterPro" id="IPR008844">
    <property type="entry name" value="Spore_GerAC-like"/>
</dbReference>
<name>A0A0M0GDQ8_SPOGL</name>
<evidence type="ECO:0000256" key="1">
    <source>
        <dbReference type="ARBA" id="ARBA00004635"/>
    </source>
</evidence>
<dbReference type="PANTHER" id="PTHR35789">
    <property type="entry name" value="SPORE GERMINATION PROTEIN B3"/>
    <property type="match status" value="1"/>
</dbReference>
<dbReference type="PATRIC" id="fig|1459.3.peg.3318"/>
<dbReference type="STRING" id="1459.AF332_15305"/>
<dbReference type="GO" id="GO:0016020">
    <property type="term" value="C:membrane"/>
    <property type="evidence" value="ECO:0007669"/>
    <property type="project" value="UniProtKB-SubCell"/>
</dbReference>
<keyword evidence="5" id="KW-0472">Membrane</keyword>
<keyword evidence="3" id="KW-0309">Germination</keyword>
<keyword evidence="11" id="KW-1185">Reference proteome</keyword>
<dbReference type="Proteomes" id="UP000037109">
    <property type="component" value="Unassembled WGS sequence"/>
</dbReference>
<dbReference type="AlphaFoldDB" id="A0A0M0GDQ8"/>
<proteinExistence type="inferred from homology"/>
<dbReference type="InterPro" id="IPR038501">
    <property type="entry name" value="Spore_GerAC_C_sf"/>
</dbReference>
<comment type="similarity">
    <text evidence="2">Belongs to the GerABKC lipoprotein family.</text>
</comment>
<dbReference type="Pfam" id="PF05504">
    <property type="entry name" value="Spore_GerAC"/>
    <property type="match status" value="1"/>
</dbReference>
<evidence type="ECO:0000256" key="7">
    <source>
        <dbReference type="ARBA" id="ARBA00023288"/>
    </source>
</evidence>
<evidence type="ECO:0000259" key="9">
    <source>
        <dbReference type="Pfam" id="PF25198"/>
    </source>
</evidence>
<dbReference type="NCBIfam" id="TIGR02887">
    <property type="entry name" value="spore_ger_x_C"/>
    <property type="match status" value="1"/>
</dbReference>
<dbReference type="PANTHER" id="PTHR35789:SF1">
    <property type="entry name" value="SPORE GERMINATION PROTEIN B3"/>
    <property type="match status" value="1"/>
</dbReference>
<keyword evidence="7" id="KW-0449">Lipoprotein</keyword>
<dbReference type="GO" id="GO:0009847">
    <property type="term" value="P:spore germination"/>
    <property type="evidence" value="ECO:0007669"/>
    <property type="project" value="InterPro"/>
</dbReference>
<evidence type="ECO:0000256" key="6">
    <source>
        <dbReference type="ARBA" id="ARBA00023139"/>
    </source>
</evidence>